<proteinExistence type="predicted"/>
<dbReference type="Proteomes" id="UP000235034">
    <property type="component" value="Unassembled WGS sequence"/>
</dbReference>
<sequence length="333" mass="37965">MNGDMDYENVDDCLLADLHHDRAIDTGAKFIALSYRFKPRFDGYGWIPEDNPSLESYYCCLRKRFEDRCDAVDIEDREEMIDSMHWMAVPNRVYDMILHVVDPSCDSMHTWDHRYDFTAVDRLRILDRKPDRALLRHLLCAYNTRPMLYRMFENHYGWARPLLALPIGWRLRFGAELIEDMQSILDHGDMDGFRLETVSDRGVRLGVSYSVSSSEPAASAHDDAQAGIRWNGCEAMNRLLRGYGALSRYVCASCGIAVSSTADDELPRCVICRNGGRWFDRARQEEAVPMRDIVQAHADCGDVGMMPESGDCATSEPLLAHLLTAGPWPLPDE</sequence>
<keyword evidence="2" id="KW-1185">Reference proteome</keyword>
<evidence type="ECO:0000313" key="2">
    <source>
        <dbReference type="Proteomes" id="UP000235034"/>
    </source>
</evidence>
<name>A0A2N5J4R1_9BIFI</name>
<dbReference type="AlphaFoldDB" id="A0A2N5J4R1"/>
<accession>A0A2N5J4R1</accession>
<gene>
    <name evidence="1" type="ORF">Uis4E_0761</name>
</gene>
<evidence type="ECO:0000313" key="1">
    <source>
        <dbReference type="EMBL" id="PLS29183.1"/>
    </source>
</evidence>
<organism evidence="1 2">
    <name type="scientific">Bifidobacterium parmae</name>
    <dbReference type="NCBI Taxonomy" id="361854"/>
    <lineage>
        <taxon>Bacteria</taxon>
        <taxon>Bacillati</taxon>
        <taxon>Actinomycetota</taxon>
        <taxon>Actinomycetes</taxon>
        <taxon>Bifidobacteriales</taxon>
        <taxon>Bifidobacteriaceae</taxon>
        <taxon>Bifidobacterium</taxon>
    </lineage>
</organism>
<comment type="caution">
    <text evidence="1">The sequence shown here is derived from an EMBL/GenBank/DDBJ whole genome shotgun (WGS) entry which is preliminary data.</text>
</comment>
<reference evidence="1 2" key="1">
    <citation type="submission" date="2017-07" db="EMBL/GenBank/DDBJ databases">
        <title>Bifidobacterium novel species.</title>
        <authorList>
            <person name="Lugli G.A."/>
            <person name="Milani C."/>
            <person name="Duranti S."/>
            <person name="Mangifesta M."/>
        </authorList>
    </citation>
    <scope>NUCLEOTIDE SEQUENCE [LARGE SCALE GENOMIC DNA]</scope>
    <source>
        <strain evidence="1 2">77</strain>
    </source>
</reference>
<dbReference type="EMBL" id="NMWT01000008">
    <property type="protein sequence ID" value="PLS29183.1"/>
    <property type="molecule type" value="Genomic_DNA"/>
</dbReference>
<protein>
    <submittedName>
        <fullName evidence="1">Uncharacterized protein</fullName>
    </submittedName>
</protein>